<evidence type="ECO:0000256" key="5">
    <source>
        <dbReference type="ARBA" id="ARBA00022519"/>
    </source>
</evidence>
<feature type="transmembrane region" description="Helical" evidence="10">
    <location>
        <begin position="264"/>
        <end position="284"/>
    </location>
</feature>
<dbReference type="GO" id="GO:0015031">
    <property type="term" value="P:protein transport"/>
    <property type="evidence" value="ECO:0007669"/>
    <property type="project" value="UniProtKB-KW"/>
</dbReference>
<feature type="transmembrane region" description="Helical" evidence="10">
    <location>
        <begin position="36"/>
        <end position="53"/>
    </location>
</feature>
<reference evidence="12" key="1">
    <citation type="submission" date="2024-06" db="EMBL/GenBank/DDBJ databases">
        <title>Sequencing and assembly of the genome of Dyadobacter sp. strain 676, a symbiont of Cyamopsis tetragonoloba.</title>
        <authorList>
            <person name="Guro P."/>
            <person name="Sazanova A."/>
            <person name="Kuznetsova I."/>
            <person name="Belimov A."/>
            <person name="Safronova V."/>
        </authorList>
    </citation>
    <scope>NUCLEOTIDE SEQUENCE</scope>
    <source>
        <strain evidence="12">676</strain>
    </source>
</reference>
<dbReference type="InterPro" id="IPR006260">
    <property type="entry name" value="TonB/TolA_C"/>
</dbReference>
<keyword evidence="8 10" id="KW-1133">Transmembrane helix</keyword>
<dbReference type="Gene3D" id="2.60.40.1120">
    <property type="entry name" value="Carboxypeptidase-like, regulatory domain"/>
    <property type="match status" value="1"/>
</dbReference>
<protein>
    <submittedName>
        <fullName evidence="12">M56 family metallopeptidase</fullName>
    </submittedName>
</protein>
<proteinExistence type="inferred from homology"/>
<organism evidence="12">
    <name type="scientific">Dyadobacter sp. 676</name>
    <dbReference type="NCBI Taxonomy" id="3088362"/>
    <lineage>
        <taxon>Bacteria</taxon>
        <taxon>Pseudomonadati</taxon>
        <taxon>Bacteroidota</taxon>
        <taxon>Cytophagia</taxon>
        <taxon>Cytophagales</taxon>
        <taxon>Spirosomataceae</taxon>
        <taxon>Dyadobacter</taxon>
    </lineage>
</organism>
<dbReference type="PROSITE" id="PS52015">
    <property type="entry name" value="TONB_CTD"/>
    <property type="match status" value="1"/>
</dbReference>
<keyword evidence="9 10" id="KW-0472">Membrane</keyword>
<comment type="subcellular location">
    <subcellularLocation>
        <location evidence="1">Cell inner membrane</location>
        <topology evidence="1">Single-pass membrane protein</topology>
        <orientation evidence="1">Periplasmic side</orientation>
    </subcellularLocation>
</comment>
<dbReference type="GO" id="GO:0031992">
    <property type="term" value="F:energy transducer activity"/>
    <property type="evidence" value="ECO:0007669"/>
    <property type="project" value="TreeGrafter"/>
</dbReference>
<dbReference type="AlphaFoldDB" id="A0AAU8FIR9"/>
<dbReference type="Gene3D" id="3.30.1150.10">
    <property type="match status" value="1"/>
</dbReference>
<dbReference type="InterPro" id="IPR008756">
    <property type="entry name" value="Peptidase_M56"/>
</dbReference>
<dbReference type="Pfam" id="PF03544">
    <property type="entry name" value="TonB_C"/>
    <property type="match status" value="1"/>
</dbReference>
<accession>A0AAU8FIR9</accession>
<evidence type="ECO:0000256" key="1">
    <source>
        <dbReference type="ARBA" id="ARBA00004383"/>
    </source>
</evidence>
<dbReference type="Pfam" id="PF05569">
    <property type="entry name" value="Peptidase_M56"/>
    <property type="match status" value="1"/>
</dbReference>
<dbReference type="NCBIfam" id="TIGR01352">
    <property type="entry name" value="tonB_Cterm"/>
    <property type="match status" value="1"/>
</dbReference>
<keyword evidence="3" id="KW-0813">Transport</keyword>
<dbReference type="PANTHER" id="PTHR33446:SF2">
    <property type="entry name" value="PROTEIN TONB"/>
    <property type="match status" value="1"/>
</dbReference>
<evidence type="ECO:0000259" key="11">
    <source>
        <dbReference type="PROSITE" id="PS52015"/>
    </source>
</evidence>
<keyword evidence="6 10" id="KW-0812">Transmembrane</keyword>
<evidence type="ECO:0000256" key="6">
    <source>
        <dbReference type="ARBA" id="ARBA00022692"/>
    </source>
</evidence>
<dbReference type="InterPro" id="IPR037682">
    <property type="entry name" value="TonB_C"/>
</dbReference>
<feature type="transmembrane region" description="Helical" evidence="10">
    <location>
        <begin position="87"/>
        <end position="109"/>
    </location>
</feature>
<evidence type="ECO:0000256" key="2">
    <source>
        <dbReference type="ARBA" id="ARBA00006555"/>
    </source>
</evidence>
<keyword evidence="4" id="KW-1003">Cell membrane</keyword>
<keyword evidence="5" id="KW-0997">Cell inner membrane</keyword>
<evidence type="ECO:0000256" key="3">
    <source>
        <dbReference type="ARBA" id="ARBA00022448"/>
    </source>
</evidence>
<keyword evidence="7" id="KW-0653">Protein transport</keyword>
<evidence type="ECO:0000256" key="7">
    <source>
        <dbReference type="ARBA" id="ARBA00022927"/>
    </source>
</evidence>
<dbReference type="RefSeq" id="WP_353718973.1">
    <property type="nucleotide sequence ID" value="NZ_CP159289.1"/>
</dbReference>
<dbReference type="SUPFAM" id="SSF49464">
    <property type="entry name" value="Carboxypeptidase regulatory domain-like"/>
    <property type="match status" value="1"/>
</dbReference>
<evidence type="ECO:0000313" key="12">
    <source>
        <dbReference type="EMBL" id="XCH23649.1"/>
    </source>
</evidence>
<feature type="transmembrane region" description="Helical" evidence="10">
    <location>
        <begin position="6"/>
        <end position="24"/>
    </location>
</feature>
<dbReference type="GO" id="GO:0098797">
    <property type="term" value="C:plasma membrane protein complex"/>
    <property type="evidence" value="ECO:0007669"/>
    <property type="project" value="TreeGrafter"/>
</dbReference>
<dbReference type="EMBL" id="CP159289">
    <property type="protein sequence ID" value="XCH23649.1"/>
    <property type="molecule type" value="Genomic_DNA"/>
</dbReference>
<dbReference type="InterPro" id="IPR051045">
    <property type="entry name" value="TonB-dependent_transducer"/>
</dbReference>
<dbReference type="GO" id="GO:0055085">
    <property type="term" value="P:transmembrane transport"/>
    <property type="evidence" value="ECO:0007669"/>
    <property type="project" value="InterPro"/>
</dbReference>
<dbReference type="InterPro" id="IPR008969">
    <property type="entry name" value="CarboxyPept-like_regulatory"/>
</dbReference>
<dbReference type="SUPFAM" id="SSF74653">
    <property type="entry name" value="TolA/TonB C-terminal domain"/>
    <property type="match status" value="1"/>
</dbReference>
<gene>
    <name evidence="12" type="ORF">ABV298_25600</name>
</gene>
<name>A0AAU8FIR9_9BACT</name>
<evidence type="ECO:0000256" key="10">
    <source>
        <dbReference type="SAM" id="Phobius"/>
    </source>
</evidence>
<evidence type="ECO:0000256" key="4">
    <source>
        <dbReference type="ARBA" id="ARBA00022475"/>
    </source>
</evidence>
<dbReference type="PANTHER" id="PTHR33446">
    <property type="entry name" value="PROTEIN TONB-RELATED"/>
    <property type="match status" value="1"/>
</dbReference>
<comment type="similarity">
    <text evidence="2">Belongs to the TonB family.</text>
</comment>
<evidence type="ECO:0000256" key="8">
    <source>
        <dbReference type="ARBA" id="ARBA00022989"/>
    </source>
</evidence>
<dbReference type="CDD" id="cd07341">
    <property type="entry name" value="M56_BlaR1_MecR1_like"/>
    <property type="match status" value="1"/>
</dbReference>
<evidence type="ECO:0000256" key="9">
    <source>
        <dbReference type="ARBA" id="ARBA00023136"/>
    </source>
</evidence>
<sequence length="569" mass="64692">MEALPYLLKVNICWVVFYGCYWMLFRRHTFFSLNRFYLLFSLIISFAIPAVELRETVTVTESAASVVTAGGQVTAGPGNTGSHTREMLLLTCYCAGVVAMLIALARSLFQIRNIIRAGISVPMQGYYLVISQRRHAPSGSFSFLRWLVISNEDYDQNFEPIFAHEMVHIRQWHSLDILLIELLKALFWFNPSLWLYKRALQDTHEFLADEQAPDRDHYATFLVSYAKNAIATSVTNQFFNSSLLRKRIHMIYRDRTPTWLRGKYLLLLPVLAVAVALMAARKYVYKERNLQPAKAQALRLTTVKGLVTEESGLPVVNAAVTFSGSFQSTVTTASGRFEIGDIPQGSVMTIDHNDFLRHTQKIGRSANEYEIRLKSNRAPVLATNSKRPEKRLTEAEETAPSIRLDRWPRFPGKTKFIANTLKYPKQALLDGAEGQVSVSFLIDTKGHVSDPKIEKGVRKDLDDEALRVVNLMPGWIPAEKNNEPVAVRYTMNITFNTAVNGLPMAVREATPGFWGNRSVYSPAKLKPIGNKHLKELFERKTVDFRDSTPPTTTLHRFWARIYRPLPEKQ</sequence>
<feature type="domain" description="TonB C-terminal" evidence="11">
    <location>
        <begin position="408"/>
        <end position="504"/>
    </location>
</feature>